<dbReference type="Proteomes" id="UP000184330">
    <property type="component" value="Unassembled WGS sequence"/>
</dbReference>
<dbReference type="EMBL" id="FJOG01000031">
    <property type="protein sequence ID" value="CZR65516.1"/>
    <property type="molecule type" value="Genomic_DNA"/>
</dbReference>
<dbReference type="CDD" id="cd12148">
    <property type="entry name" value="fungal_TF_MHR"/>
    <property type="match status" value="1"/>
</dbReference>
<feature type="region of interest" description="Disordered" evidence="2">
    <location>
        <begin position="1"/>
        <end position="26"/>
    </location>
</feature>
<feature type="domain" description="Xylanolytic transcriptional activator regulatory" evidence="3">
    <location>
        <begin position="241"/>
        <end position="489"/>
    </location>
</feature>
<reference evidence="4 5" key="1">
    <citation type="submission" date="2016-03" db="EMBL/GenBank/DDBJ databases">
        <authorList>
            <person name="Ploux O."/>
        </authorList>
    </citation>
    <scope>NUCLEOTIDE SEQUENCE [LARGE SCALE GENOMIC DNA]</scope>
    <source>
        <strain evidence="4 5">UAMH 11012</strain>
    </source>
</reference>
<evidence type="ECO:0000256" key="1">
    <source>
        <dbReference type="ARBA" id="ARBA00023242"/>
    </source>
</evidence>
<dbReference type="InterPro" id="IPR053181">
    <property type="entry name" value="EcdB-like_regulator"/>
</dbReference>
<evidence type="ECO:0000259" key="3">
    <source>
        <dbReference type="Pfam" id="PF04082"/>
    </source>
</evidence>
<name>A0A1L7XKQ4_9HELO</name>
<dbReference type="Pfam" id="PF04082">
    <property type="entry name" value="Fungal_trans"/>
    <property type="match status" value="1"/>
</dbReference>
<dbReference type="PANTHER" id="PTHR47785">
    <property type="entry name" value="ZN(II)2CYS6 TRANSCRIPTION FACTOR (EUROFUNG)-RELATED-RELATED"/>
    <property type="match status" value="1"/>
</dbReference>
<dbReference type="OrthoDB" id="4685598at2759"/>
<evidence type="ECO:0000313" key="4">
    <source>
        <dbReference type="EMBL" id="CZR65516.1"/>
    </source>
</evidence>
<evidence type="ECO:0000256" key="2">
    <source>
        <dbReference type="SAM" id="MobiDB-lite"/>
    </source>
</evidence>
<dbReference type="GO" id="GO:0003677">
    <property type="term" value="F:DNA binding"/>
    <property type="evidence" value="ECO:0007669"/>
    <property type="project" value="InterPro"/>
</dbReference>
<dbReference type="STRING" id="576137.A0A1L7XKQ4"/>
<dbReference type="InterPro" id="IPR007219">
    <property type="entry name" value="XnlR_reg_dom"/>
</dbReference>
<accession>A0A1L7XKQ4</accession>
<keyword evidence="5" id="KW-1185">Reference proteome</keyword>
<keyword evidence="1" id="KW-0539">Nucleus</keyword>
<evidence type="ECO:0000313" key="5">
    <source>
        <dbReference type="Proteomes" id="UP000184330"/>
    </source>
</evidence>
<proteinExistence type="predicted"/>
<sequence length="704" mass="80014">MSEIPKLSKRRLDTVGNGDGDRQPKPIEFIMSTDDNREARVRRRALNACRTCREQKTRQVDQVTFHSHLNNSDCSYEDGRQPDPRLDNIMAALVRIESEGSTVKDTLQRVQEDVKKLRTQAMTHPDFTGNRPVPATSPTLHGATSTASVHWPSPASRDITRLVEDDIQPDVSHLPAYHTTQALKLLEWPVLASLLPTGPGTNYHILRSELDAMPRDRVNHNVEDSIEVRNSDSRERRKALIQSYLQRVHIWFPVLHQDLLWALFYTRDAGNDKISSSSRCILSLAYALAAEAEAMESSDPGKADHLHATGARYFYVAVSAIPSLVMDTSLESAQALILASLRLYKIITAKLFEAYRLIIFAWVNLQGILICTSDDTEYTRELIRRAYWTIFIIDSEIRAEVDLAPIDISLMGISIQYPTGSAFEESDYEDNLEETYLWYFTSANIAMRKLLNSLHATLFAQDPLKASMKPQMLLNIAGELERQLEAWRESLPEILQFQPDCVFPFRPPYEISTQDRYLKLFRTKLQFKYVVCRIVINRLFLFHVTNTDMQLTDWSSNLDVREEFLRRASLCVKDELILTPAYRQDTRRYLTIMNPLSFSIPGSLSHVVTMLVAFTQPTLLRLDREEMESSIQLTLDFLRSLSTRVDMAAQILEILLRLVTNTSLLAPFATGSVPNREAAGILAKIPGGEPFCPHEINVGPQTGV</sequence>
<dbReference type="GO" id="GO:0006351">
    <property type="term" value="P:DNA-templated transcription"/>
    <property type="evidence" value="ECO:0007669"/>
    <property type="project" value="InterPro"/>
</dbReference>
<dbReference type="GO" id="GO:0008270">
    <property type="term" value="F:zinc ion binding"/>
    <property type="evidence" value="ECO:0007669"/>
    <property type="project" value="InterPro"/>
</dbReference>
<dbReference type="AlphaFoldDB" id="A0A1L7XKQ4"/>
<gene>
    <name evidence="4" type="ORF">PAC_15416</name>
</gene>
<organism evidence="4 5">
    <name type="scientific">Phialocephala subalpina</name>
    <dbReference type="NCBI Taxonomy" id="576137"/>
    <lineage>
        <taxon>Eukaryota</taxon>
        <taxon>Fungi</taxon>
        <taxon>Dikarya</taxon>
        <taxon>Ascomycota</taxon>
        <taxon>Pezizomycotina</taxon>
        <taxon>Leotiomycetes</taxon>
        <taxon>Helotiales</taxon>
        <taxon>Mollisiaceae</taxon>
        <taxon>Phialocephala</taxon>
        <taxon>Phialocephala fortinii species complex</taxon>
    </lineage>
</organism>
<protein>
    <recommendedName>
        <fullName evidence="3">Xylanolytic transcriptional activator regulatory domain-containing protein</fullName>
    </recommendedName>
</protein>